<reference evidence="5" key="1">
    <citation type="submission" date="2020-05" db="EMBL/GenBank/DDBJ databases">
        <title>Phylogenomic resolution of chytrid fungi.</title>
        <authorList>
            <person name="Stajich J.E."/>
            <person name="Amses K."/>
            <person name="Simmons R."/>
            <person name="Seto K."/>
            <person name="Myers J."/>
            <person name="Bonds A."/>
            <person name="Quandt C.A."/>
            <person name="Barry K."/>
            <person name="Liu P."/>
            <person name="Grigoriev I."/>
            <person name="Longcore J.E."/>
            <person name="James T.Y."/>
        </authorList>
    </citation>
    <scope>NUCLEOTIDE SEQUENCE</scope>
    <source>
        <strain evidence="5">JEL0379</strain>
    </source>
</reference>
<evidence type="ECO:0000313" key="6">
    <source>
        <dbReference type="Proteomes" id="UP001212152"/>
    </source>
</evidence>
<dbReference type="InterPro" id="IPR036291">
    <property type="entry name" value="NAD(P)-bd_dom_sf"/>
</dbReference>
<dbReference type="SUPFAM" id="SSF51735">
    <property type="entry name" value="NAD(P)-binding Rossmann-fold domains"/>
    <property type="match status" value="1"/>
</dbReference>
<keyword evidence="3" id="KW-0560">Oxidoreductase</keyword>
<dbReference type="PANTHER" id="PTHR43008">
    <property type="entry name" value="BENZIL REDUCTASE"/>
    <property type="match status" value="1"/>
</dbReference>
<dbReference type="Pfam" id="PF00106">
    <property type="entry name" value="adh_short"/>
    <property type="match status" value="1"/>
</dbReference>
<organism evidence="5 6">
    <name type="scientific">Geranomyces variabilis</name>
    <dbReference type="NCBI Taxonomy" id="109894"/>
    <lineage>
        <taxon>Eukaryota</taxon>
        <taxon>Fungi</taxon>
        <taxon>Fungi incertae sedis</taxon>
        <taxon>Chytridiomycota</taxon>
        <taxon>Chytridiomycota incertae sedis</taxon>
        <taxon>Chytridiomycetes</taxon>
        <taxon>Spizellomycetales</taxon>
        <taxon>Powellomycetaceae</taxon>
        <taxon>Geranomyces</taxon>
    </lineage>
</organism>
<protein>
    <recommendedName>
        <fullName evidence="4">Ketoreductase domain-containing protein</fullName>
    </recommendedName>
</protein>
<gene>
    <name evidence="5" type="ORF">HDU87_004630</name>
</gene>
<dbReference type="PROSITE" id="PS00061">
    <property type="entry name" value="ADH_SHORT"/>
    <property type="match status" value="1"/>
</dbReference>
<dbReference type="Gene3D" id="3.40.50.720">
    <property type="entry name" value="NAD(P)-binding Rossmann-like Domain"/>
    <property type="match status" value="1"/>
</dbReference>
<evidence type="ECO:0000256" key="1">
    <source>
        <dbReference type="ARBA" id="ARBA00006484"/>
    </source>
</evidence>
<dbReference type="EMBL" id="JADGJQ010000035">
    <property type="protein sequence ID" value="KAJ3177138.1"/>
    <property type="molecule type" value="Genomic_DNA"/>
</dbReference>
<dbReference type="InterPro" id="IPR002347">
    <property type="entry name" value="SDR_fam"/>
</dbReference>
<accession>A0AAD5XQH2</accession>
<dbReference type="SMART" id="SM00822">
    <property type="entry name" value="PKS_KR"/>
    <property type="match status" value="1"/>
</dbReference>
<comment type="similarity">
    <text evidence="1">Belongs to the short-chain dehydrogenases/reductases (SDR) family.</text>
</comment>
<dbReference type="InterPro" id="IPR020904">
    <property type="entry name" value="Sc_DH/Rdtase_CS"/>
</dbReference>
<comment type="caution">
    <text evidence="5">The sequence shown here is derived from an EMBL/GenBank/DDBJ whole genome shotgun (WGS) entry which is preliminary data.</text>
</comment>
<evidence type="ECO:0000259" key="4">
    <source>
        <dbReference type="SMART" id="SM00822"/>
    </source>
</evidence>
<keyword evidence="6" id="KW-1185">Reference proteome</keyword>
<dbReference type="PRINTS" id="PR00081">
    <property type="entry name" value="GDHRDH"/>
</dbReference>
<dbReference type="FunFam" id="3.40.50.720:FF:000281">
    <property type="entry name" value="Uncharacterized oxidoreductase YIR035C"/>
    <property type="match status" value="1"/>
</dbReference>
<dbReference type="PANTHER" id="PTHR43008:SF8">
    <property type="entry name" value="BENZIL REDUCTASE ((S)-BENZOIN FORMING) IRC24"/>
    <property type="match status" value="1"/>
</dbReference>
<sequence>MSAATATARKAIIVTGASRGLGLAVVQSLLESNARVLGVSRSSLASSPALAQLANAHPTTYTHLSEDLADETAATRIIDQCISTFGRLDGVVHNAGILAPLAKLATAPLAQVRTAFDVNFFAGLALAQAALPHLRTARGRFILVSSGAAVTAYSGWGAYCTSKAAGNMLVAALGVEEEDVISVALRPGVVDTEMQAEIRADGKEAMGDSNHGKFVDLHSSGKLLSADVPGVVIANLALEATKDLSGKFLSWDDKDLAAYQKRS</sequence>
<evidence type="ECO:0000256" key="2">
    <source>
        <dbReference type="ARBA" id="ARBA00022857"/>
    </source>
</evidence>
<dbReference type="GO" id="GO:0050664">
    <property type="term" value="F:oxidoreductase activity, acting on NAD(P)H, oxygen as acceptor"/>
    <property type="evidence" value="ECO:0007669"/>
    <property type="project" value="TreeGrafter"/>
</dbReference>
<dbReference type="Proteomes" id="UP001212152">
    <property type="component" value="Unassembled WGS sequence"/>
</dbReference>
<feature type="domain" description="Ketoreductase" evidence="4">
    <location>
        <begin position="10"/>
        <end position="192"/>
    </location>
</feature>
<name>A0AAD5XQH2_9FUNG</name>
<keyword evidence="2" id="KW-0521">NADP</keyword>
<dbReference type="AlphaFoldDB" id="A0AAD5XQH2"/>
<dbReference type="InterPro" id="IPR057326">
    <property type="entry name" value="KR_dom"/>
</dbReference>
<evidence type="ECO:0000313" key="5">
    <source>
        <dbReference type="EMBL" id="KAJ3177138.1"/>
    </source>
</evidence>
<proteinExistence type="inferred from homology"/>
<evidence type="ECO:0000256" key="3">
    <source>
        <dbReference type="ARBA" id="ARBA00023002"/>
    </source>
</evidence>